<evidence type="ECO:0008006" key="3">
    <source>
        <dbReference type="Google" id="ProtNLM"/>
    </source>
</evidence>
<sequence>MMRLALGKVKDVRRRKNYITTLLVILATGFLQTLTASSQNLLISSFTPLVVHVAQTQPAQDEFVPIDELPPEDQLPAAPLLIAAYAFAWIALLVYIWSLWRRLGLVERELADVARRISNRSGGA</sequence>
<evidence type="ECO:0000256" key="1">
    <source>
        <dbReference type="SAM" id="Phobius"/>
    </source>
</evidence>
<reference evidence="2" key="1">
    <citation type="submission" date="2018-05" db="EMBL/GenBank/DDBJ databases">
        <authorList>
            <person name="Lanie J.A."/>
            <person name="Ng W.-L."/>
            <person name="Kazmierczak K.M."/>
            <person name="Andrzejewski T.M."/>
            <person name="Davidsen T.M."/>
            <person name="Wayne K.J."/>
            <person name="Tettelin H."/>
            <person name="Glass J.I."/>
            <person name="Rusch D."/>
            <person name="Podicherti R."/>
            <person name="Tsui H.-C.T."/>
            <person name="Winkler M.E."/>
        </authorList>
    </citation>
    <scope>NUCLEOTIDE SEQUENCE</scope>
</reference>
<dbReference type="EMBL" id="UINC01001710">
    <property type="protein sequence ID" value="SUZ87121.1"/>
    <property type="molecule type" value="Genomic_DNA"/>
</dbReference>
<keyword evidence="1" id="KW-1133">Transmembrane helix</keyword>
<name>A0A381R5V9_9ZZZZ</name>
<dbReference type="InterPro" id="IPR030888">
    <property type="entry name" value="Put_ccm"/>
</dbReference>
<keyword evidence="1" id="KW-0812">Transmembrane</keyword>
<feature type="transmembrane region" description="Helical" evidence="1">
    <location>
        <begin position="77"/>
        <end position="100"/>
    </location>
</feature>
<gene>
    <name evidence="2" type="ORF">METZ01_LOCUS39975</name>
</gene>
<organism evidence="2">
    <name type="scientific">marine metagenome</name>
    <dbReference type="NCBI Taxonomy" id="408172"/>
    <lineage>
        <taxon>unclassified sequences</taxon>
        <taxon>metagenomes</taxon>
        <taxon>ecological metagenomes</taxon>
    </lineage>
</organism>
<dbReference type="NCBIfam" id="TIGR04391">
    <property type="entry name" value="CcmD_alt_fam"/>
    <property type="match status" value="1"/>
</dbReference>
<accession>A0A381R5V9</accession>
<evidence type="ECO:0000313" key="2">
    <source>
        <dbReference type="EMBL" id="SUZ87121.1"/>
    </source>
</evidence>
<dbReference type="AlphaFoldDB" id="A0A381R5V9"/>
<proteinExistence type="predicted"/>
<keyword evidence="1" id="KW-0472">Membrane</keyword>
<protein>
    <recommendedName>
        <fullName evidence="3">CcmD family protein</fullName>
    </recommendedName>
</protein>